<evidence type="ECO:0000259" key="12">
    <source>
        <dbReference type="PROSITE" id="PS51672"/>
    </source>
</evidence>
<dbReference type="GO" id="GO:0006565">
    <property type="term" value="P:L-serine catabolic process"/>
    <property type="evidence" value="ECO:0007669"/>
    <property type="project" value="TreeGrafter"/>
</dbReference>
<dbReference type="InterPro" id="IPR038110">
    <property type="entry name" value="TD_ACT-like_sf"/>
</dbReference>
<evidence type="ECO:0000256" key="6">
    <source>
        <dbReference type="ARBA" id="ARBA00022624"/>
    </source>
</evidence>
<comment type="pathway">
    <text evidence="3 11">Amino-acid biosynthesis; L-isoleucine biosynthesis; 2-oxobutanoate from L-threonine: step 1/1.</text>
</comment>
<name>A0A7X0LLA0_9BACT</name>
<evidence type="ECO:0000313" key="13">
    <source>
        <dbReference type="EMBL" id="MBB6431280.1"/>
    </source>
</evidence>
<dbReference type="Pfam" id="PF00291">
    <property type="entry name" value="PALP"/>
    <property type="match status" value="1"/>
</dbReference>
<keyword evidence="7" id="KW-0677">Repeat</keyword>
<keyword evidence="8 11" id="KW-0663">Pyridoxal phosphate</keyword>
<evidence type="ECO:0000313" key="14">
    <source>
        <dbReference type="Proteomes" id="UP000541810"/>
    </source>
</evidence>
<evidence type="ECO:0000256" key="9">
    <source>
        <dbReference type="ARBA" id="ARBA00023239"/>
    </source>
</evidence>
<comment type="catalytic activity">
    <reaction evidence="1 11">
        <text>L-threonine = 2-oxobutanoate + NH4(+)</text>
        <dbReference type="Rhea" id="RHEA:22108"/>
        <dbReference type="ChEBI" id="CHEBI:16763"/>
        <dbReference type="ChEBI" id="CHEBI:28938"/>
        <dbReference type="ChEBI" id="CHEBI:57926"/>
        <dbReference type="EC" id="4.3.1.19"/>
    </reaction>
</comment>
<dbReference type="CDD" id="cd01562">
    <property type="entry name" value="Thr-dehyd"/>
    <property type="match status" value="1"/>
</dbReference>
<evidence type="ECO:0000256" key="1">
    <source>
        <dbReference type="ARBA" id="ARBA00001274"/>
    </source>
</evidence>
<keyword evidence="14" id="KW-1185">Reference proteome</keyword>
<comment type="similarity">
    <text evidence="4 11">Belongs to the serine/threonine dehydratase family.</text>
</comment>
<gene>
    <name evidence="11" type="primary">ilvA</name>
    <name evidence="13" type="ORF">HNQ40_003086</name>
</gene>
<dbReference type="PROSITE" id="PS51672">
    <property type="entry name" value="ACT_LIKE"/>
    <property type="match status" value="1"/>
</dbReference>
<proteinExistence type="inferred from homology"/>
<dbReference type="InterPro" id="IPR036052">
    <property type="entry name" value="TrpB-like_PALP_sf"/>
</dbReference>
<evidence type="ECO:0000256" key="3">
    <source>
        <dbReference type="ARBA" id="ARBA00004810"/>
    </source>
</evidence>
<dbReference type="InterPro" id="IPR001721">
    <property type="entry name" value="TD_ACT-like"/>
</dbReference>
<dbReference type="NCBIfam" id="TIGR01124">
    <property type="entry name" value="ilvA_2Cterm"/>
    <property type="match status" value="1"/>
</dbReference>
<keyword evidence="5 11" id="KW-0028">Amino-acid biosynthesis</keyword>
<dbReference type="GO" id="GO:0009097">
    <property type="term" value="P:isoleucine biosynthetic process"/>
    <property type="evidence" value="ECO:0007669"/>
    <property type="project" value="UniProtKB-UniRule"/>
</dbReference>
<keyword evidence="6 11" id="KW-0412">Isoleucine biosynthesis</keyword>
<dbReference type="PANTHER" id="PTHR48078">
    <property type="entry name" value="THREONINE DEHYDRATASE, MITOCHONDRIAL-RELATED"/>
    <property type="match status" value="1"/>
</dbReference>
<evidence type="ECO:0000256" key="7">
    <source>
        <dbReference type="ARBA" id="ARBA00022737"/>
    </source>
</evidence>
<keyword evidence="10 11" id="KW-0100">Branched-chain amino acid biosynthesis</keyword>
<keyword evidence="9 11" id="KW-0456">Lyase</keyword>
<dbReference type="RefSeq" id="WP_184678760.1">
    <property type="nucleotide sequence ID" value="NZ_JACHGY010000001.1"/>
</dbReference>
<dbReference type="GO" id="GO:0004794">
    <property type="term" value="F:threonine deaminase activity"/>
    <property type="evidence" value="ECO:0007669"/>
    <property type="project" value="UniProtKB-UniRule"/>
</dbReference>
<evidence type="ECO:0000256" key="10">
    <source>
        <dbReference type="ARBA" id="ARBA00023304"/>
    </source>
</evidence>
<dbReference type="InterPro" id="IPR045865">
    <property type="entry name" value="ACT-like_dom_sf"/>
</dbReference>
<dbReference type="InterPro" id="IPR005787">
    <property type="entry name" value="Thr_deHydtase_biosynth"/>
</dbReference>
<dbReference type="FunFam" id="3.40.50.1100:FF:000005">
    <property type="entry name" value="Threonine dehydratase catabolic"/>
    <property type="match status" value="1"/>
</dbReference>
<dbReference type="Proteomes" id="UP000541810">
    <property type="component" value="Unassembled WGS sequence"/>
</dbReference>
<dbReference type="AlphaFoldDB" id="A0A7X0LLA0"/>
<dbReference type="InterPro" id="IPR050147">
    <property type="entry name" value="Ser/Thr_Dehydratase"/>
</dbReference>
<comment type="function">
    <text evidence="11">Catalyzes the anaerobic formation of alpha-ketobutyrate and ammonia from threonine in a two-step reaction. The first step involved a dehydration of threonine and a production of enamine intermediates (aminocrotonate), which tautomerizes to its imine form (iminobutyrate). Both intermediates are unstable and short-lived. The second step is the nonenzymatic hydrolysis of the enamine/imine intermediates to form 2-ketobutyrate and free ammonia. In the low water environment of the cell, the second step is accelerated by RidA.</text>
</comment>
<reference evidence="13 14" key="1">
    <citation type="submission" date="2020-08" db="EMBL/GenBank/DDBJ databases">
        <title>Genomic Encyclopedia of Type Strains, Phase IV (KMG-IV): sequencing the most valuable type-strain genomes for metagenomic binning, comparative biology and taxonomic classification.</title>
        <authorList>
            <person name="Goeker M."/>
        </authorList>
    </citation>
    <scope>NUCLEOTIDE SEQUENCE [LARGE SCALE GENOMIC DNA]</scope>
    <source>
        <strain evidence="13 14">DSM 103725</strain>
    </source>
</reference>
<dbReference type="GO" id="GO:0003941">
    <property type="term" value="F:L-serine ammonia-lyase activity"/>
    <property type="evidence" value="ECO:0007669"/>
    <property type="project" value="TreeGrafter"/>
</dbReference>
<evidence type="ECO:0000256" key="4">
    <source>
        <dbReference type="ARBA" id="ARBA00010869"/>
    </source>
</evidence>
<comment type="subunit">
    <text evidence="11">Homotetramer.</text>
</comment>
<dbReference type="UniPathway" id="UPA00047">
    <property type="reaction ID" value="UER00054"/>
</dbReference>
<comment type="cofactor">
    <cofactor evidence="2 11">
        <name>pyridoxal 5'-phosphate</name>
        <dbReference type="ChEBI" id="CHEBI:597326"/>
    </cofactor>
</comment>
<evidence type="ECO:0000256" key="2">
    <source>
        <dbReference type="ARBA" id="ARBA00001933"/>
    </source>
</evidence>
<accession>A0A7X0LLA0</accession>
<feature type="domain" description="ACT-like" evidence="12">
    <location>
        <begin position="425"/>
        <end position="497"/>
    </location>
</feature>
<evidence type="ECO:0000256" key="8">
    <source>
        <dbReference type="ARBA" id="ARBA00022898"/>
    </source>
</evidence>
<dbReference type="SUPFAM" id="SSF55021">
    <property type="entry name" value="ACT-like"/>
    <property type="match status" value="2"/>
</dbReference>
<dbReference type="EMBL" id="JACHGY010000001">
    <property type="protein sequence ID" value="MBB6431280.1"/>
    <property type="molecule type" value="Genomic_DNA"/>
</dbReference>
<dbReference type="Pfam" id="PF00585">
    <property type="entry name" value="Thr_dehydrat_C"/>
    <property type="match status" value="1"/>
</dbReference>
<dbReference type="Gene3D" id="3.40.50.1100">
    <property type="match status" value="2"/>
</dbReference>
<evidence type="ECO:0000256" key="5">
    <source>
        <dbReference type="ARBA" id="ARBA00022605"/>
    </source>
</evidence>
<dbReference type="Gene3D" id="3.40.1020.10">
    <property type="entry name" value="Biosynthetic Threonine Deaminase, Domain 3"/>
    <property type="match status" value="1"/>
</dbReference>
<dbReference type="CDD" id="cd04885">
    <property type="entry name" value="ACT_ThrD-I"/>
    <property type="match status" value="1"/>
</dbReference>
<sequence length="514" mass="56194">MSSESLRQQLFNEILLARQRVYAVREPTPLERLDIGTDAEVWVKREDQPPIHAYKWRGAYNNMATLSEEQRQRGVVCASAGNHAQGVALAAAKLGCSATVFMPRPTPMMKRKAVALHGGDHVTVELVGDTYDQAYHAARDYAAEHGLAFVHPYDDLATMGGQGTLADEVVMSGTGPFDVAYVQIGGGGMAAAVACWLKHYMPGIRVVGVEAEGQASMKAAVAHGGPVELESLDIFCDGTAVQRAGDLTFELCRELIDEFITVSNAEVCNAIRRFWNWRRRIVEPAGALGLAGLLSQQDRLSGKRALAITCGANLDFSQLAVIAADTGIGGQVRRHLRFRIDESPGALLGLLRDVLGGCNIVEFLYGKARAEYAEPVIGLDASDEVLQTVMQRCAAVGMPVTDITDGEDVDFRVINYDASLFHQPLLLRYEFPERAGALNEFLETIQPRANVCYFNYLYSGERVGRALVGLEFDTDGDRQAFLELLDEHPVLRLRHRVLSAETTQRMLGLPTGGQ</sequence>
<dbReference type="EC" id="4.3.1.19" evidence="11"/>
<evidence type="ECO:0000256" key="11">
    <source>
        <dbReference type="RuleBase" id="RU362012"/>
    </source>
</evidence>
<dbReference type="InterPro" id="IPR001926">
    <property type="entry name" value="TrpB-like_PALP"/>
</dbReference>
<protein>
    <recommendedName>
        <fullName evidence="11">L-threonine dehydratase</fullName>
        <ecNumber evidence="11">4.3.1.19</ecNumber>
    </recommendedName>
    <alternativeName>
        <fullName evidence="11">Threonine deaminase</fullName>
    </alternativeName>
</protein>
<organism evidence="13 14">
    <name type="scientific">Algisphaera agarilytica</name>
    <dbReference type="NCBI Taxonomy" id="1385975"/>
    <lineage>
        <taxon>Bacteria</taxon>
        <taxon>Pseudomonadati</taxon>
        <taxon>Planctomycetota</taxon>
        <taxon>Phycisphaerae</taxon>
        <taxon>Phycisphaerales</taxon>
        <taxon>Phycisphaeraceae</taxon>
        <taxon>Algisphaera</taxon>
    </lineage>
</organism>
<comment type="caution">
    <text evidence="13">The sequence shown here is derived from an EMBL/GenBank/DDBJ whole genome shotgun (WGS) entry which is preliminary data.</text>
</comment>
<dbReference type="SUPFAM" id="SSF53686">
    <property type="entry name" value="Tryptophan synthase beta subunit-like PLP-dependent enzymes"/>
    <property type="match status" value="1"/>
</dbReference>